<evidence type="ECO:0000313" key="3">
    <source>
        <dbReference type="Proteomes" id="UP000031737"/>
    </source>
</evidence>
<proteinExistence type="predicted"/>
<feature type="region of interest" description="Disordered" evidence="1">
    <location>
        <begin position="39"/>
        <end position="141"/>
    </location>
</feature>
<accession>A0A061J9Q9</accession>
<dbReference type="AlphaFoldDB" id="A0A061J9Q9"/>
<comment type="caution">
    <text evidence="2">The sequence shown here is derived from an EMBL/GenBank/DDBJ whole genome shotgun (WGS) entry which is preliminary data.</text>
</comment>
<reference evidence="2 3" key="1">
    <citation type="submission" date="2013-07" db="EMBL/GenBank/DDBJ databases">
        <authorList>
            <person name="Stoco P.H."/>
            <person name="Wagner G."/>
            <person name="Gerber A."/>
            <person name="Zaha A."/>
            <person name="Thompson C."/>
            <person name="Bartholomeu D.C."/>
            <person name="Luckemeyer D.D."/>
            <person name="Bahia D."/>
            <person name="Loreto E."/>
            <person name="Prestes E.B."/>
            <person name="Lima F.M."/>
            <person name="Rodrigues-Luiz G."/>
            <person name="Vallejo G.A."/>
            <person name="Filho J.F."/>
            <person name="Monteiro K.M."/>
            <person name="Tyler K.M."/>
            <person name="de Almeida L.G."/>
            <person name="Ortiz M.F."/>
            <person name="Siervo M.A."/>
            <person name="de Moraes M.H."/>
            <person name="Cunha O.L."/>
            <person name="Mendonca-Neto R."/>
            <person name="Silva R."/>
            <person name="Teixeira S.M."/>
            <person name="Murta S.M."/>
            <person name="Sincero T.C."/>
            <person name="Mendes T.A."/>
            <person name="Urmenyi T.P."/>
            <person name="Silva V.G."/>
            <person name="da Rocha W.D."/>
            <person name="Andersson B."/>
            <person name="Romanha A.J."/>
            <person name="Steindel M."/>
            <person name="de Vasconcelos A.T."/>
            <person name="Grisard E.C."/>
        </authorList>
    </citation>
    <scope>NUCLEOTIDE SEQUENCE [LARGE SCALE GENOMIC DNA]</scope>
    <source>
        <strain evidence="2 3">SC58</strain>
    </source>
</reference>
<dbReference type="Proteomes" id="UP000031737">
    <property type="component" value="Unassembled WGS sequence"/>
</dbReference>
<dbReference type="EMBL" id="AUPL01000636">
    <property type="protein sequence ID" value="ESL11609.1"/>
    <property type="molecule type" value="Genomic_DNA"/>
</dbReference>
<keyword evidence="3" id="KW-1185">Reference proteome</keyword>
<sequence>MTTGVDAVEVDEVRQVLLSLGYHNPSADDIALTLQQVREARRGEAEHQHQQQRQRQRQQSSSSVRKNKRFRPSSASPPHAANDVTMAPYENELMEVESDEGNSRLTSTSQKQWPGLSSHSVRGGRTTPMNSTGTGRHPGRGRVAATWPDREHCHPLACPSGGSVVVEGRTQPMRRDRQNVRRVDPNQSFPVGGNNPLSAKESVMIPTGVNTVRGARGGGLHPLASAYLNPQVRLGRHMGRYEKGLKALYLNTYGGEELSEPWDERLYDEEGEHCEEDYTEFGSHEEGGRNLAMCYEGRPQHPPPTPEMPLRPSRVLLSQRRANTIYSFTGDIRYKYRGGLGAPLCAVLGPDGSTLRHRSDPVRRGQQMREMWKKDTFLTQQGRKEDRWRVRQSMLAWESL</sequence>
<dbReference type="VEuPathDB" id="TriTrypDB:TRSC58_00636"/>
<evidence type="ECO:0000313" key="2">
    <source>
        <dbReference type="EMBL" id="ESL11609.1"/>
    </source>
</evidence>
<evidence type="ECO:0000256" key="1">
    <source>
        <dbReference type="SAM" id="MobiDB-lite"/>
    </source>
</evidence>
<name>A0A061J9Q9_TRYRA</name>
<organism evidence="2 3">
    <name type="scientific">Trypanosoma rangeli SC58</name>
    <dbReference type="NCBI Taxonomy" id="429131"/>
    <lineage>
        <taxon>Eukaryota</taxon>
        <taxon>Discoba</taxon>
        <taxon>Euglenozoa</taxon>
        <taxon>Kinetoplastea</taxon>
        <taxon>Metakinetoplastina</taxon>
        <taxon>Trypanosomatida</taxon>
        <taxon>Trypanosomatidae</taxon>
        <taxon>Trypanosoma</taxon>
        <taxon>Herpetosoma</taxon>
    </lineage>
</organism>
<feature type="compositionally biased region" description="Basic and acidic residues" evidence="1">
    <location>
        <begin position="39"/>
        <end position="49"/>
    </location>
</feature>
<feature type="compositionally biased region" description="Polar residues" evidence="1">
    <location>
        <begin position="103"/>
        <end position="120"/>
    </location>
</feature>
<protein>
    <submittedName>
        <fullName evidence="2">Uncharacterized protein</fullName>
    </submittedName>
</protein>
<dbReference type="OrthoDB" id="267186at2759"/>
<gene>
    <name evidence="2" type="ORF">TRSC58_00636</name>
</gene>